<dbReference type="EMBL" id="LZSF01000007">
    <property type="protein sequence ID" value="OBA92762.1"/>
    <property type="molecule type" value="Genomic_DNA"/>
</dbReference>
<evidence type="ECO:0008006" key="4">
    <source>
        <dbReference type="Google" id="ProtNLM"/>
    </source>
</evidence>
<evidence type="ECO:0000313" key="3">
    <source>
        <dbReference type="Proteomes" id="UP000093962"/>
    </source>
</evidence>
<dbReference type="Proteomes" id="UP000093962">
    <property type="component" value="Unassembled WGS sequence"/>
</dbReference>
<evidence type="ECO:0000313" key="2">
    <source>
        <dbReference type="EMBL" id="OBA92762.1"/>
    </source>
</evidence>
<protein>
    <recommendedName>
        <fullName evidence="4">Transposase</fullName>
    </recommendedName>
</protein>
<name>A0A1A0N589_MYCMU</name>
<gene>
    <name evidence="2" type="ORF">A5642_08780</name>
</gene>
<sequence length="121" mass="13377">MFRAFYNHQRPHRALGGATPAEVFAATAPARPVDRPLPAPVFVTTGIVNDTTGRVFVPPYVVNVGRYWAGHQCDCVRDGDHIAIFSGTTVIRELTADPTRRYQPGDKSTRTYRTRAPKPPS</sequence>
<comment type="caution">
    <text evidence="2">The sequence shown here is derived from an EMBL/GenBank/DDBJ whole genome shotgun (WGS) entry which is preliminary data.</text>
</comment>
<reference evidence="2 3" key="1">
    <citation type="submission" date="2016-06" db="EMBL/GenBank/DDBJ databases">
        <authorList>
            <person name="Kjaerup R.B."/>
            <person name="Dalgaard T.S."/>
            <person name="Juul-Madsen H.R."/>
        </authorList>
    </citation>
    <scope>NUCLEOTIDE SEQUENCE [LARGE SCALE GENOMIC DNA]</scope>
    <source>
        <strain evidence="2 3">1199456.5</strain>
    </source>
</reference>
<feature type="compositionally biased region" description="Basic residues" evidence="1">
    <location>
        <begin position="110"/>
        <end position="121"/>
    </location>
</feature>
<dbReference type="AlphaFoldDB" id="A0A1A0N589"/>
<accession>A0A1A0N589</accession>
<proteinExistence type="predicted"/>
<evidence type="ECO:0000256" key="1">
    <source>
        <dbReference type="SAM" id="MobiDB-lite"/>
    </source>
</evidence>
<feature type="region of interest" description="Disordered" evidence="1">
    <location>
        <begin position="96"/>
        <end position="121"/>
    </location>
</feature>
<organism evidence="2 3">
    <name type="scientific">Mycolicibacterium mucogenicum</name>
    <name type="common">Mycobacterium mucogenicum</name>
    <dbReference type="NCBI Taxonomy" id="56689"/>
    <lineage>
        <taxon>Bacteria</taxon>
        <taxon>Bacillati</taxon>
        <taxon>Actinomycetota</taxon>
        <taxon>Actinomycetes</taxon>
        <taxon>Mycobacteriales</taxon>
        <taxon>Mycobacteriaceae</taxon>
        <taxon>Mycolicibacterium</taxon>
    </lineage>
</organism>
<feature type="compositionally biased region" description="Basic and acidic residues" evidence="1">
    <location>
        <begin position="96"/>
        <end position="109"/>
    </location>
</feature>